<evidence type="ECO:0000313" key="3">
    <source>
        <dbReference type="Proteomes" id="UP000515204"/>
    </source>
</evidence>
<dbReference type="GO" id="GO:0071816">
    <property type="term" value="P:tail-anchored membrane protein insertion into ER membrane"/>
    <property type="evidence" value="ECO:0007669"/>
    <property type="project" value="TreeGrafter"/>
</dbReference>
<dbReference type="Proteomes" id="UP000515204">
    <property type="component" value="Unplaced"/>
</dbReference>
<feature type="compositionally biased region" description="Basic and acidic residues" evidence="1">
    <location>
        <begin position="77"/>
        <end position="96"/>
    </location>
</feature>
<name>A0A6P3XEP0_DINQU</name>
<keyword evidence="2" id="KW-1133">Transmembrane helix</keyword>
<keyword evidence="3" id="KW-1185">Reference proteome</keyword>
<feature type="region of interest" description="Disordered" evidence="1">
    <location>
        <begin position="1"/>
        <end position="96"/>
    </location>
</feature>
<dbReference type="KEGG" id="dqu:106745489"/>
<dbReference type="PANTHER" id="PTHR15026">
    <property type="entry name" value="CALCIUM-SIGNAL MODULATING CYCLOPHILIN LIGAND CAML"/>
    <property type="match status" value="1"/>
</dbReference>
<dbReference type="PANTHER" id="PTHR15026:SF0">
    <property type="entry name" value="GUIDED ENTRY OF TAIL-ANCHORED PROTEINS FACTOR CAMLG"/>
    <property type="match status" value="1"/>
</dbReference>
<reference evidence="4" key="1">
    <citation type="submission" date="2025-08" db="UniProtKB">
        <authorList>
            <consortium name="RefSeq"/>
        </authorList>
    </citation>
    <scope>IDENTIFICATION</scope>
</reference>
<keyword evidence="2" id="KW-0472">Membrane</keyword>
<dbReference type="GeneID" id="106745489"/>
<keyword evidence="2" id="KW-0812">Transmembrane</keyword>
<gene>
    <name evidence="4" type="primary">LOC106745489</name>
</gene>
<dbReference type="AlphaFoldDB" id="A0A6P3XEP0"/>
<dbReference type="RefSeq" id="XP_014476628.1">
    <property type="nucleotide sequence ID" value="XM_014621142.1"/>
</dbReference>
<feature type="compositionally biased region" description="Basic and acidic residues" evidence="1">
    <location>
        <begin position="42"/>
        <end position="52"/>
    </location>
</feature>
<organism evidence="3 4">
    <name type="scientific">Dinoponera quadriceps</name>
    <name type="common">South American ant</name>
    <dbReference type="NCBI Taxonomy" id="609295"/>
    <lineage>
        <taxon>Eukaryota</taxon>
        <taxon>Metazoa</taxon>
        <taxon>Ecdysozoa</taxon>
        <taxon>Arthropoda</taxon>
        <taxon>Hexapoda</taxon>
        <taxon>Insecta</taxon>
        <taxon>Pterygota</taxon>
        <taxon>Neoptera</taxon>
        <taxon>Endopterygota</taxon>
        <taxon>Hymenoptera</taxon>
        <taxon>Apocrita</taxon>
        <taxon>Aculeata</taxon>
        <taxon>Formicoidea</taxon>
        <taxon>Formicidae</taxon>
        <taxon>Ponerinae</taxon>
        <taxon>Ponerini</taxon>
        <taxon>Dinoponera</taxon>
    </lineage>
</organism>
<protein>
    <submittedName>
        <fullName evidence="4">Uncharacterized protein LOC106745489 isoform X1</fullName>
    </submittedName>
</protein>
<feature type="transmembrane region" description="Helical" evidence="2">
    <location>
        <begin position="240"/>
        <end position="266"/>
    </location>
</feature>
<sequence length="275" mass="31921">MESSTPMDDVSARREARRRRILENSESRLRKITSRCGPGSGETKDLVDETNIKRATRRQTGLEDLEDCLHTNAVRQNPDENKEDNKPQAKNDGVKSSLEEYTNKNGVCNIENNRHLHHYSIFNENKREELDERFSNDIDDRNTWPLDQVFDEKTYDEKSCTYLSYPINLIILAAIVNILLVLKLDDWFGKAVFIPYLLLMMGRLCNFEKLQETKCSTLISVLSTVILWKVKPSLTCKLKVLFILFSVIINDFCLYTFSFVLMHYFISTCIIITIS</sequence>
<dbReference type="GO" id="GO:0043529">
    <property type="term" value="C:GET complex"/>
    <property type="evidence" value="ECO:0007669"/>
    <property type="project" value="TreeGrafter"/>
</dbReference>
<evidence type="ECO:0000256" key="2">
    <source>
        <dbReference type="SAM" id="Phobius"/>
    </source>
</evidence>
<dbReference type="InterPro" id="IPR016719">
    <property type="entry name" value="CAMLG"/>
</dbReference>
<accession>A0A6P3XEP0</accession>
<evidence type="ECO:0000256" key="1">
    <source>
        <dbReference type="SAM" id="MobiDB-lite"/>
    </source>
</evidence>
<feature type="transmembrane region" description="Helical" evidence="2">
    <location>
        <begin position="162"/>
        <end position="181"/>
    </location>
</feature>
<proteinExistence type="predicted"/>
<evidence type="ECO:0000313" key="4">
    <source>
        <dbReference type="RefSeq" id="XP_014476628.1"/>
    </source>
</evidence>
<dbReference type="OrthoDB" id="9895378at2759"/>